<sequence>MEKNLKRNILPVRLIFPYLKVKYIEDEEIIKFDPKYLSFFNINFKKDLIKAEE</sequence>
<comment type="caution">
    <text evidence="1">The sequence shown here is derived from an EMBL/GenBank/DDBJ whole genome shotgun (WGS) entry which is preliminary data.</text>
</comment>
<dbReference type="EMBL" id="BARU01003614">
    <property type="protein sequence ID" value="GAH25564.1"/>
    <property type="molecule type" value="Genomic_DNA"/>
</dbReference>
<feature type="non-terminal residue" evidence="1">
    <location>
        <position position="53"/>
    </location>
</feature>
<dbReference type="AlphaFoldDB" id="X1F857"/>
<evidence type="ECO:0000313" key="1">
    <source>
        <dbReference type="EMBL" id="GAH25564.1"/>
    </source>
</evidence>
<gene>
    <name evidence="1" type="ORF">S03H2_07725</name>
</gene>
<organism evidence="1">
    <name type="scientific">marine sediment metagenome</name>
    <dbReference type="NCBI Taxonomy" id="412755"/>
    <lineage>
        <taxon>unclassified sequences</taxon>
        <taxon>metagenomes</taxon>
        <taxon>ecological metagenomes</taxon>
    </lineage>
</organism>
<proteinExistence type="predicted"/>
<protein>
    <submittedName>
        <fullName evidence="1">Uncharacterized protein</fullName>
    </submittedName>
</protein>
<accession>X1F857</accession>
<reference evidence="1" key="1">
    <citation type="journal article" date="2014" name="Front. Microbiol.">
        <title>High frequency of phylogenetically diverse reductive dehalogenase-homologous genes in deep subseafloor sedimentary metagenomes.</title>
        <authorList>
            <person name="Kawai M."/>
            <person name="Futagami T."/>
            <person name="Toyoda A."/>
            <person name="Takaki Y."/>
            <person name="Nishi S."/>
            <person name="Hori S."/>
            <person name="Arai W."/>
            <person name="Tsubouchi T."/>
            <person name="Morono Y."/>
            <person name="Uchiyama I."/>
            <person name="Ito T."/>
            <person name="Fujiyama A."/>
            <person name="Inagaki F."/>
            <person name="Takami H."/>
        </authorList>
    </citation>
    <scope>NUCLEOTIDE SEQUENCE</scope>
    <source>
        <strain evidence="1">Expedition CK06-06</strain>
    </source>
</reference>
<name>X1F857_9ZZZZ</name>